<dbReference type="Gene3D" id="1.25.40.10">
    <property type="entry name" value="Tetratricopeptide repeat domain"/>
    <property type="match status" value="1"/>
</dbReference>
<keyword evidence="3" id="KW-1185">Reference proteome</keyword>
<accession>D4H3S0</accession>
<dbReference type="KEGG" id="dap:Dacet_2410"/>
<dbReference type="SUPFAM" id="SSF48452">
    <property type="entry name" value="TPR-like"/>
    <property type="match status" value="1"/>
</dbReference>
<evidence type="ECO:0000313" key="2">
    <source>
        <dbReference type="EMBL" id="ADD69172.1"/>
    </source>
</evidence>
<organism evidence="2 3">
    <name type="scientific">Denitrovibrio acetiphilus (strain DSM 12809 / NBRC 114555 / N2460)</name>
    <dbReference type="NCBI Taxonomy" id="522772"/>
    <lineage>
        <taxon>Bacteria</taxon>
        <taxon>Pseudomonadati</taxon>
        <taxon>Deferribacterota</taxon>
        <taxon>Deferribacteres</taxon>
        <taxon>Deferribacterales</taxon>
        <taxon>Geovibrionaceae</taxon>
        <taxon>Denitrovibrio</taxon>
    </lineage>
</organism>
<dbReference type="EMBL" id="CP001968">
    <property type="protein sequence ID" value="ADD69172.1"/>
    <property type="molecule type" value="Genomic_DNA"/>
</dbReference>
<reference evidence="2 3" key="1">
    <citation type="journal article" date="2010" name="Stand. Genomic Sci.">
        <title>Complete genome sequence of Denitrovibrio acetiphilus type strain (N2460).</title>
        <authorList>
            <person name="Kiss H."/>
            <person name="Lang E."/>
            <person name="Lapidus A."/>
            <person name="Copeland A."/>
            <person name="Nolan M."/>
            <person name="Glavina Del Rio T."/>
            <person name="Chen F."/>
            <person name="Lucas S."/>
            <person name="Tice H."/>
            <person name="Cheng J.F."/>
            <person name="Han C."/>
            <person name="Goodwin L."/>
            <person name="Pitluck S."/>
            <person name="Liolios K."/>
            <person name="Pati A."/>
            <person name="Ivanova N."/>
            <person name="Mavromatis K."/>
            <person name="Chen A."/>
            <person name="Palaniappan K."/>
            <person name="Land M."/>
            <person name="Hauser L."/>
            <person name="Chang Y.J."/>
            <person name="Jeffries C.D."/>
            <person name="Detter J.C."/>
            <person name="Brettin T."/>
            <person name="Spring S."/>
            <person name="Rohde M."/>
            <person name="Goker M."/>
            <person name="Woyke T."/>
            <person name="Bristow J."/>
            <person name="Eisen J.A."/>
            <person name="Markowitz V."/>
            <person name="Hugenholtz P."/>
            <person name="Kyrpides N.C."/>
            <person name="Klenk H.P."/>
        </authorList>
    </citation>
    <scope>NUCLEOTIDE SEQUENCE [LARGE SCALE GENOMIC DNA]</scope>
    <source>
        <strain evidence="3">DSM 12809 / NBRC 114555 / N2460</strain>
    </source>
</reference>
<keyword evidence="1" id="KW-1133">Transmembrane helix</keyword>
<keyword evidence="1" id="KW-0472">Membrane</keyword>
<proteinExistence type="predicted"/>
<dbReference type="AlphaFoldDB" id="D4H3S0"/>
<dbReference type="InterPro" id="IPR011990">
    <property type="entry name" value="TPR-like_helical_dom_sf"/>
</dbReference>
<gene>
    <name evidence="2" type="ordered locus">Dacet_2410</name>
</gene>
<dbReference type="STRING" id="522772.Dacet_2410"/>
<keyword evidence="1" id="KW-0812">Transmembrane</keyword>
<dbReference type="OrthoDB" id="9787150at2"/>
<sequence>MYTLIISVAISTAAALGLYFLTYQIFWPLFIMVVGILGLNYFIGKKFMKKLTALFKSVEKDIQAGRVEKAVEKLKEGYPYAKWQFMVKEQIDSQIGILYYTSKSFDQAEPYLQNAFSKNWMAMSMLAASYYKKGDMAQVRRVMDKGIKGAPKEPFMYALYAWFLIEKSDKAKAVEVLSKGVAKNPVDDRLSSNLDAVKNGKKLKMQNYGNYWLQMHLGGKNPQGGQQYQQFLMNQRMKRK</sequence>
<dbReference type="eggNOG" id="COG0457">
    <property type="taxonomic scope" value="Bacteria"/>
</dbReference>
<name>D4H3S0_DENA2</name>
<dbReference type="RefSeq" id="WP_013011673.1">
    <property type="nucleotide sequence ID" value="NC_013943.1"/>
</dbReference>
<dbReference type="InParanoid" id="D4H3S0"/>
<protein>
    <submittedName>
        <fullName evidence="2">Uncharacterized protein</fullName>
    </submittedName>
</protein>
<dbReference type="PaxDb" id="522772-Dacet_2410"/>
<evidence type="ECO:0000256" key="1">
    <source>
        <dbReference type="SAM" id="Phobius"/>
    </source>
</evidence>
<dbReference type="Proteomes" id="UP000002012">
    <property type="component" value="Chromosome"/>
</dbReference>
<feature type="transmembrane region" description="Helical" evidence="1">
    <location>
        <begin position="25"/>
        <end position="43"/>
    </location>
</feature>
<evidence type="ECO:0000313" key="3">
    <source>
        <dbReference type="Proteomes" id="UP000002012"/>
    </source>
</evidence>
<dbReference type="HOGENOM" id="CLU_1150566_0_0_0"/>